<name>A0AA36H2Y2_CYLNA</name>
<dbReference type="AlphaFoldDB" id="A0AA36H2Y2"/>
<dbReference type="EMBL" id="CATQJL010000305">
    <property type="protein sequence ID" value="CAJ0602757.1"/>
    <property type="molecule type" value="Genomic_DNA"/>
</dbReference>
<organism evidence="2 3">
    <name type="scientific">Cylicocyclus nassatus</name>
    <name type="common">Nematode worm</name>
    <dbReference type="NCBI Taxonomy" id="53992"/>
    <lineage>
        <taxon>Eukaryota</taxon>
        <taxon>Metazoa</taxon>
        <taxon>Ecdysozoa</taxon>
        <taxon>Nematoda</taxon>
        <taxon>Chromadorea</taxon>
        <taxon>Rhabditida</taxon>
        <taxon>Rhabditina</taxon>
        <taxon>Rhabditomorpha</taxon>
        <taxon>Strongyloidea</taxon>
        <taxon>Strongylidae</taxon>
        <taxon>Cylicocyclus</taxon>
    </lineage>
</organism>
<feature type="signal peptide" evidence="1">
    <location>
        <begin position="1"/>
        <end position="21"/>
    </location>
</feature>
<evidence type="ECO:0000256" key="1">
    <source>
        <dbReference type="SAM" id="SignalP"/>
    </source>
</evidence>
<sequence>MHSHVITALLIVSASIASIVGAPVEPLEADVDVPDTNVTTVTEAPVAFLQVTGMKTGSCAEQCASEFITMHHIERSPQEQKDESLKCIKRCRATAK</sequence>
<dbReference type="Proteomes" id="UP001176961">
    <property type="component" value="Unassembled WGS sequence"/>
</dbReference>
<evidence type="ECO:0000313" key="3">
    <source>
        <dbReference type="Proteomes" id="UP001176961"/>
    </source>
</evidence>
<comment type="caution">
    <text evidence="2">The sequence shown here is derived from an EMBL/GenBank/DDBJ whole genome shotgun (WGS) entry which is preliminary data.</text>
</comment>
<feature type="chain" id="PRO_5041252877" evidence="1">
    <location>
        <begin position="22"/>
        <end position="96"/>
    </location>
</feature>
<protein>
    <submittedName>
        <fullName evidence="2">Uncharacterized protein</fullName>
    </submittedName>
</protein>
<reference evidence="2" key="1">
    <citation type="submission" date="2023-07" db="EMBL/GenBank/DDBJ databases">
        <authorList>
            <consortium name="CYATHOMIX"/>
        </authorList>
    </citation>
    <scope>NUCLEOTIDE SEQUENCE</scope>
    <source>
        <strain evidence="2">N/A</strain>
    </source>
</reference>
<accession>A0AA36H2Y2</accession>
<keyword evidence="3" id="KW-1185">Reference proteome</keyword>
<keyword evidence="1" id="KW-0732">Signal</keyword>
<proteinExistence type="predicted"/>
<evidence type="ECO:0000313" key="2">
    <source>
        <dbReference type="EMBL" id="CAJ0602757.1"/>
    </source>
</evidence>
<gene>
    <name evidence="2" type="ORF">CYNAS_LOCUS14740</name>
</gene>